<evidence type="ECO:0000313" key="2">
    <source>
        <dbReference type="Proteomes" id="UP000249061"/>
    </source>
</evidence>
<dbReference type="EMBL" id="QFQP01000044">
    <property type="protein sequence ID" value="PZR05571.1"/>
    <property type="molecule type" value="Genomic_DNA"/>
</dbReference>
<protein>
    <submittedName>
        <fullName evidence="1">Uncharacterized protein</fullName>
    </submittedName>
</protein>
<reference evidence="1 2" key="1">
    <citation type="submission" date="2017-08" db="EMBL/GenBank/DDBJ databases">
        <title>Infants hospitalized years apart are colonized by the same room-sourced microbial strains.</title>
        <authorList>
            <person name="Brooks B."/>
            <person name="Olm M.R."/>
            <person name="Firek B.A."/>
            <person name="Baker R."/>
            <person name="Thomas B.C."/>
            <person name="Morowitz M.J."/>
            <person name="Banfield J.F."/>
        </authorList>
    </citation>
    <scope>NUCLEOTIDE SEQUENCE [LARGE SCALE GENOMIC DNA]</scope>
    <source>
        <strain evidence="1">S2_003_000_R2_14</strain>
    </source>
</reference>
<gene>
    <name evidence="1" type="ORF">DI536_32170</name>
</gene>
<evidence type="ECO:0000313" key="1">
    <source>
        <dbReference type="EMBL" id="PZR05571.1"/>
    </source>
</evidence>
<comment type="caution">
    <text evidence="1">The sequence shown here is derived from an EMBL/GenBank/DDBJ whole genome shotgun (WGS) entry which is preliminary data.</text>
</comment>
<accession>A0A2W5V688</accession>
<name>A0A2W5V688_9BACT</name>
<dbReference type="Proteomes" id="UP000249061">
    <property type="component" value="Unassembled WGS sequence"/>
</dbReference>
<proteinExistence type="predicted"/>
<dbReference type="AlphaFoldDB" id="A0A2W5V688"/>
<organism evidence="1 2">
    <name type="scientific">Archangium gephyra</name>
    <dbReference type="NCBI Taxonomy" id="48"/>
    <lineage>
        <taxon>Bacteria</taxon>
        <taxon>Pseudomonadati</taxon>
        <taxon>Myxococcota</taxon>
        <taxon>Myxococcia</taxon>
        <taxon>Myxococcales</taxon>
        <taxon>Cystobacterineae</taxon>
        <taxon>Archangiaceae</taxon>
        <taxon>Archangium</taxon>
    </lineage>
</organism>
<sequence length="138" mass="14721">MPSTARIPTICATCQAKDFLVVGEEFVSGQLRWFERFECKCGHGFETGGAGLPSAGLRKSIVTQSGAAEVWLDDKAAIPRVTVLLVRGFGLTEAAAKERLAKLPAVAFEGTHAEAEFVAEALKQGGVVVRVVNHLPKK</sequence>